<dbReference type="NCBIfam" id="TIGR00392">
    <property type="entry name" value="ileS"/>
    <property type="match status" value="1"/>
</dbReference>
<dbReference type="Gene3D" id="1.10.10.830">
    <property type="entry name" value="Ile-tRNA synthetase CP2 domain-like"/>
    <property type="match status" value="1"/>
</dbReference>
<feature type="domain" description="Aminoacyl-tRNA synthetase class Ia" evidence="11">
    <location>
        <begin position="28"/>
        <end position="641"/>
    </location>
</feature>
<comment type="cofactor">
    <cofactor evidence="10">
        <name>Zn(2+)</name>
        <dbReference type="ChEBI" id="CHEBI:29105"/>
    </cofactor>
    <text evidence="10">Binds 1 zinc ion per subunit.</text>
</comment>
<comment type="function">
    <text evidence="8 10">Catalyzes the attachment of isoleucine to tRNA(Ile). As IleRS can inadvertently accommodate and process structurally similar amino acids such as valine, to avoid such errors it has two additional distinct tRNA(Ile)-dependent editing activities. One activity is designated as 'pretransfer' editing and involves the hydrolysis of activated Val-AMP. The other activity is designated 'posttransfer' editing and involves deacylation of mischarged Val-tRNA(Ile).</text>
</comment>
<dbReference type="HAMAP" id="MF_02002">
    <property type="entry name" value="Ile_tRNA_synth_type1"/>
    <property type="match status" value="1"/>
</dbReference>
<keyword evidence="3 10" id="KW-0436">Ligase</keyword>
<feature type="binding site" evidence="10">
    <location>
        <position position="920"/>
    </location>
    <ligand>
        <name>Zn(2+)</name>
        <dbReference type="ChEBI" id="CHEBI:29105"/>
    </ligand>
</feature>
<dbReference type="Proteomes" id="UP000295064">
    <property type="component" value="Unassembled WGS sequence"/>
</dbReference>
<feature type="short sequence motif" description="'HIGH' region" evidence="10">
    <location>
        <begin position="57"/>
        <end position="67"/>
    </location>
</feature>
<dbReference type="InterPro" id="IPR014729">
    <property type="entry name" value="Rossmann-like_a/b/a_fold"/>
</dbReference>
<comment type="similarity">
    <text evidence="1 10">Belongs to the class-I aminoacyl-tRNA synthetase family. IleS type 1 subfamily.</text>
</comment>
<feature type="binding site" evidence="10">
    <location>
        <position position="605"/>
    </location>
    <ligand>
        <name>ATP</name>
        <dbReference type="ChEBI" id="CHEBI:30616"/>
    </ligand>
</feature>
<dbReference type="CDD" id="cd07960">
    <property type="entry name" value="Anticodon_Ia_Ile_BEm"/>
    <property type="match status" value="1"/>
</dbReference>
<dbReference type="InterPro" id="IPR001412">
    <property type="entry name" value="aa-tRNA-synth_I_CS"/>
</dbReference>
<dbReference type="GO" id="GO:0004822">
    <property type="term" value="F:isoleucine-tRNA ligase activity"/>
    <property type="evidence" value="ECO:0007669"/>
    <property type="project" value="UniProtKB-UniRule"/>
</dbReference>
<dbReference type="Gene3D" id="1.10.730.20">
    <property type="match status" value="1"/>
</dbReference>
<comment type="subunit">
    <text evidence="10">Monomer.</text>
</comment>
<evidence type="ECO:0000256" key="7">
    <source>
        <dbReference type="ARBA" id="ARBA00023146"/>
    </source>
</evidence>
<protein>
    <recommendedName>
        <fullName evidence="10">Isoleucine--tRNA ligase</fullName>
        <ecNumber evidence="10">6.1.1.5</ecNumber>
    </recommendedName>
    <alternativeName>
        <fullName evidence="10">Isoleucyl-tRNA synthetase</fullName>
        <shortName evidence="10">IleRS</shortName>
    </alternativeName>
</protein>
<comment type="subcellular location">
    <subcellularLocation>
        <location evidence="10">Cytoplasm</location>
    </subcellularLocation>
</comment>
<feature type="domain" description="Methionyl/Valyl/Leucyl/Isoleucyl-tRNA synthetase anticodon-binding" evidence="13">
    <location>
        <begin position="685"/>
        <end position="841"/>
    </location>
</feature>
<dbReference type="CDD" id="cd00818">
    <property type="entry name" value="IleRS_core"/>
    <property type="match status" value="1"/>
</dbReference>
<dbReference type="Pfam" id="PF00133">
    <property type="entry name" value="tRNA-synt_1"/>
    <property type="match status" value="1"/>
</dbReference>
<name>A0A4R6LHN0_9FIRM</name>
<feature type="binding site" evidence="10">
    <location>
        <position position="923"/>
    </location>
    <ligand>
        <name>Zn(2+)</name>
        <dbReference type="ChEBI" id="CHEBI:29105"/>
    </ligand>
</feature>
<dbReference type="Gene3D" id="3.40.50.620">
    <property type="entry name" value="HUPs"/>
    <property type="match status" value="2"/>
</dbReference>
<evidence type="ECO:0000256" key="9">
    <source>
        <dbReference type="ARBA" id="ARBA00048359"/>
    </source>
</evidence>
<dbReference type="InterPro" id="IPR023585">
    <property type="entry name" value="Ile-tRNA-ligase_type1"/>
</dbReference>
<dbReference type="GO" id="GO:0008270">
    <property type="term" value="F:zinc ion binding"/>
    <property type="evidence" value="ECO:0007669"/>
    <property type="project" value="UniProtKB-UniRule"/>
</dbReference>
<dbReference type="InterPro" id="IPR002301">
    <property type="entry name" value="Ile-tRNA-ligase"/>
</dbReference>
<dbReference type="FunFam" id="3.40.50.620:FF:000152">
    <property type="entry name" value="Isoleucine--tRNA ligase"/>
    <property type="match status" value="1"/>
</dbReference>
<accession>A0A4R6LHN0</accession>
<feature type="binding site" evidence="10">
    <location>
        <position position="903"/>
    </location>
    <ligand>
        <name>Zn(2+)</name>
        <dbReference type="ChEBI" id="CHEBI:29105"/>
    </ligand>
</feature>
<dbReference type="RefSeq" id="WP_133515754.1">
    <property type="nucleotide sequence ID" value="NZ_SNWX01000024.1"/>
</dbReference>
<organism evidence="14 15">
    <name type="scientific">Halanaerobium saccharolyticum</name>
    <dbReference type="NCBI Taxonomy" id="43595"/>
    <lineage>
        <taxon>Bacteria</taxon>
        <taxon>Bacillati</taxon>
        <taxon>Bacillota</taxon>
        <taxon>Clostridia</taxon>
        <taxon>Halanaerobiales</taxon>
        <taxon>Halanaerobiaceae</taxon>
        <taxon>Halanaerobium</taxon>
    </lineage>
</organism>
<dbReference type="GO" id="GO:0006428">
    <property type="term" value="P:isoleucyl-tRNA aminoacylation"/>
    <property type="evidence" value="ECO:0007669"/>
    <property type="project" value="UniProtKB-UniRule"/>
</dbReference>
<dbReference type="FunFam" id="1.10.730.20:FF:000001">
    <property type="entry name" value="Isoleucine--tRNA ligase"/>
    <property type="match status" value="1"/>
</dbReference>
<proteinExistence type="inferred from homology"/>
<dbReference type="SUPFAM" id="SSF52374">
    <property type="entry name" value="Nucleotidylyl transferase"/>
    <property type="match status" value="1"/>
</dbReference>
<dbReference type="InterPro" id="IPR002300">
    <property type="entry name" value="aa-tRNA-synth_Ia"/>
</dbReference>
<dbReference type="GO" id="GO:0005524">
    <property type="term" value="F:ATP binding"/>
    <property type="evidence" value="ECO:0007669"/>
    <property type="project" value="UniProtKB-UniRule"/>
</dbReference>
<evidence type="ECO:0000259" key="13">
    <source>
        <dbReference type="Pfam" id="PF08264"/>
    </source>
</evidence>
<feature type="binding site" evidence="10">
    <location>
        <position position="561"/>
    </location>
    <ligand>
        <name>L-isoleucyl-5'-AMP</name>
        <dbReference type="ChEBI" id="CHEBI:178002"/>
    </ligand>
</feature>
<evidence type="ECO:0000256" key="4">
    <source>
        <dbReference type="ARBA" id="ARBA00022741"/>
    </source>
</evidence>
<dbReference type="Gene3D" id="3.90.740.10">
    <property type="entry name" value="Valyl/Leucyl/Isoleucyl-tRNA synthetase, editing domain"/>
    <property type="match status" value="1"/>
</dbReference>
<dbReference type="InterPro" id="IPR050081">
    <property type="entry name" value="Ile-tRNA_ligase"/>
</dbReference>
<dbReference type="InterPro" id="IPR009008">
    <property type="entry name" value="Val/Leu/Ile-tRNA-synth_edit"/>
</dbReference>
<dbReference type="Pfam" id="PF08264">
    <property type="entry name" value="Anticodon_1"/>
    <property type="match status" value="1"/>
</dbReference>
<dbReference type="EMBL" id="SNWX01000024">
    <property type="protein sequence ID" value="TDO83424.1"/>
    <property type="molecule type" value="Genomic_DNA"/>
</dbReference>
<dbReference type="InterPro" id="IPR009080">
    <property type="entry name" value="tRNAsynth_Ia_anticodon-bd"/>
</dbReference>
<dbReference type="GO" id="GO:0002161">
    <property type="term" value="F:aminoacyl-tRNA deacylase activity"/>
    <property type="evidence" value="ECO:0007669"/>
    <property type="project" value="InterPro"/>
</dbReference>
<evidence type="ECO:0000259" key="11">
    <source>
        <dbReference type="Pfam" id="PF00133"/>
    </source>
</evidence>
<keyword evidence="6 10" id="KW-0648">Protein biosynthesis</keyword>
<keyword evidence="7 10" id="KW-0030">Aminoacyl-tRNA synthetase</keyword>
<comment type="catalytic activity">
    <reaction evidence="9 10">
        <text>tRNA(Ile) + L-isoleucine + ATP = L-isoleucyl-tRNA(Ile) + AMP + diphosphate</text>
        <dbReference type="Rhea" id="RHEA:11060"/>
        <dbReference type="Rhea" id="RHEA-COMP:9666"/>
        <dbReference type="Rhea" id="RHEA-COMP:9695"/>
        <dbReference type="ChEBI" id="CHEBI:30616"/>
        <dbReference type="ChEBI" id="CHEBI:33019"/>
        <dbReference type="ChEBI" id="CHEBI:58045"/>
        <dbReference type="ChEBI" id="CHEBI:78442"/>
        <dbReference type="ChEBI" id="CHEBI:78528"/>
        <dbReference type="ChEBI" id="CHEBI:456215"/>
        <dbReference type="EC" id="6.1.1.5"/>
    </reaction>
</comment>
<evidence type="ECO:0000256" key="6">
    <source>
        <dbReference type="ARBA" id="ARBA00022917"/>
    </source>
</evidence>
<dbReference type="OrthoDB" id="9810365at2"/>
<sequence>MSYKETINLPDTDFPMRANLSEREIDFQKLWQEKEIYEKAVENREGNQSFILHDGPPYANGDIHIGHALNKILKDFVTRFATLKGYYSPYVPGWDTHGLPIEYQVTSEMTDEERAELSVPELREKCTNYALKYIDRQREQFKRLGVWGEWDNPYLTLNKEYEVKQIEVFGEMAKKDLFYRGKKPVHWCPHCETALAEAEVEYGEDRAPSIFVKFPMMDQVEVGGVTLNSEDSYIVIWTTTPWTIPSNMAIAFHPEYPYVVVEAEGEKLVMAKELVDSVMSKSGIEDYEIISEEFSGKELENKRARHPFFDRESLLILGDHVTLEQGSGCIHTAPGHGHDDFIVGQEYDLEVYAPMDNQGYFTEEAGDFAGKHYDEANIMVTDKLKEQNLLMNLDFIDHRYPHCWRCKNNLIFRATDQWFASIDAIKEETLAAIADVDWYPEWGAERMTNMISERSDWCISRQKKWGVPIPIFFCDDCGEAVINDDTLDSVKEIFAEKGSSSWYELSAKELLPESYSCPHCGGNHFTKEEDIMDVWFDSGSSHKAVLETRDNLSWPAQVYLEGTDQYRGWFNSSLLTAVATEGTAPYKEVITNGFTVDKKGNKMSKSRGNVVSPHKVIDQYGADILRLWVASSDFKNDIRVSDNILKQSSEAYRRIRNTYRFILGNISDFDSEQNYVEYEDRRELDRWIMIRLQDLIEKITSAYEKYEYHRVYHDVHNFCTVEMSSLYMDITKDRLYTDGTDSLSRRSAQSTLYDIMMALVITLAPIIPHTSEEVWQFLPEKMKAEESVFLTDWPEVKKNYFDQKLINKWDKLLSVRKDVSKALELARADKKIGNSLEAMVELKGTSEEQQQLLSSEINQLADLFIVSQAELNDELTAENAHQGEDSSVLVKVSEARGEKCDRCWKYDETVGELEEHEDICQRCAEVIEAEK</sequence>
<keyword evidence="2 10" id="KW-0963">Cytoplasm</keyword>
<reference evidence="14 15" key="1">
    <citation type="submission" date="2019-03" db="EMBL/GenBank/DDBJ databases">
        <title>Subsurface microbial communities from deep shales in Ohio and West Virginia, USA.</title>
        <authorList>
            <person name="Wrighton K."/>
        </authorList>
    </citation>
    <scope>NUCLEOTIDE SEQUENCE [LARGE SCALE GENOMIC DNA]</scope>
    <source>
        <strain evidence="14 15">MA284_T2</strain>
    </source>
</reference>
<dbReference type="InterPro" id="IPR010663">
    <property type="entry name" value="Znf_FPG/IleRS"/>
</dbReference>
<evidence type="ECO:0000256" key="8">
    <source>
        <dbReference type="ARBA" id="ARBA00025217"/>
    </source>
</evidence>
<evidence type="ECO:0000256" key="10">
    <source>
        <dbReference type="HAMAP-Rule" id="MF_02002"/>
    </source>
</evidence>
<dbReference type="InterPro" id="IPR013155">
    <property type="entry name" value="M/V/L/I-tRNA-synth_anticd-bd"/>
</dbReference>
<dbReference type="PRINTS" id="PR00984">
    <property type="entry name" value="TRNASYNTHILE"/>
</dbReference>
<keyword evidence="10" id="KW-0479">Metal-binding</keyword>
<evidence type="ECO:0000259" key="12">
    <source>
        <dbReference type="Pfam" id="PF06827"/>
    </source>
</evidence>
<evidence type="ECO:0000313" key="14">
    <source>
        <dbReference type="EMBL" id="TDO83424.1"/>
    </source>
</evidence>
<dbReference type="GO" id="GO:0000049">
    <property type="term" value="F:tRNA binding"/>
    <property type="evidence" value="ECO:0007669"/>
    <property type="project" value="InterPro"/>
</dbReference>
<keyword evidence="10" id="KW-0862">Zinc</keyword>
<feature type="short sequence motif" description="'KMSKS' region" evidence="10">
    <location>
        <begin position="602"/>
        <end position="606"/>
    </location>
</feature>
<gene>
    <name evidence="10" type="primary">ileS</name>
    <name evidence="14" type="ORF">DFR79_1246</name>
</gene>
<feature type="binding site" evidence="10">
    <location>
        <position position="900"/>
    </location>
    <ligand>
        <name>Zn(2+)</name>
        <dbReference type="ChEBI" id="CHEBI:29105"/>
    </ligand>
</feature>
<evidence type="ECO:0000256" key="2">
    <source>
        <dbReference type="ARBA" id="ARBA00022490"/>
    </source>
</evidence>
<dbReference type="GO" id="GO:0005829">
    <property type="term" value="C:cytosol"/>
    <property type="evidence" value="ECO:0007669"/>
    <property type="project" value="TreeGrafter"/>
</dbReference>
<dbReference type="SUPFAM" id="SSF50677">
    <property type="entry name" value="ValRS/IleRS/LeuRS editing domain"/>
    <property type="match status" value="1"/>
</dbReference>
<evidence type="ECO:0000256" key="1">
    <source>
        <dbReference type="ARBA" id="ARBA00006887"/>
    </source>
</evidence>
<comment type="domain">
    <text evidence="10">IleRS has two distinct active sites: one for aminoacylation and one for editing. The misactivated valine is translocated from the active site to the editing site, which sterically excludes the correctly activated isoleucine. The single editing site contains two valyl binding pockets, one specific for each substrate (Val-AMP or Val-tRNA(Ile)).</text>
</comment>
<keyword evidence="4 10" id="KW-0547">Nucleotide-binding</keyword>
<dbReference type="Pfam" id="PF06827">
    <property type="entry name" value="zf-FPG_IleRS"/>
    <property type="match status" value="1"/>
</dbReference>
<dbReference type="PANTHER" id="PTHR42765">
    <property type="entry name" value="SOLEUCYL-TRNA SYNTHETASE"/>
    <property type="match status" value="1"/>
</dbReference>
<comment type="caution">
    <text evidence="14">The sequence shown here is derived from an EMBL/GenBank/DDBJ whole genome shotgun (WGS) entry which is preliminary data.</text>
</comment>
<dbReference type="AlphaFoldDB" id="A0A4R6LHN0"/>
<keyword evidence="5 10" id="KW-0067">ATP-binding</keyword>
<dbReference type="InterPro" id="IPR033708">
    <property type="entry name" value="Anticodon_Ile_BEm"/>
</dbReference>
<dbReference type="EC" id="6.1.1.5" evidence="10"/>
<evidence type="ECO:0000256" key="5">
    <source>
        <dbReference type="ARBA" id="ARBA00022840"/>
    </source>
</evidence>
<dbReference type="SUPFAM" id="SSF47323">
    <property type="entry name" value="Anticodon-binding domain of a subclass of class I aminoacyl-tRNA synthetases"/>
    <property type="match status" value="1"/>
</dbReference>
<evidence type="ECO:0000313" key="15">
    <source>
        <dbReference type="Proteomes" id="UP000295064"/>
    </source>
</evidence>
<evidence type="ECO:0000256" key="3">
    <source>
        <dbReference type="ARBA" id="ARBA00022598"/>
    </source>
</evidence>
<feature type="domain" description="Zinc finger FPG/IleRS-type" evidence="12">
    <location>
        <begin position="897"/>
        <end position="926"/>
    </location>
</feature>
<dbReference type="PROSITE" id="PS00178">
    <property type="entry name" value="AA_TRNA_LIGASE_I"/>
    <property type="match status" value="1"/>
</dbReference>
<dbReference type="PANTHER" id="PTHR42765:SF1">
    <property type="entry name" value="ISOLEUCINE--TRNA LIGASE, MITOCHONDRIAL"/>
    <property type="match status" value="1"/>
</dbReference>